<feature type="domain" description="Methylguanine DNA methyltransferase ribonuclease-like" evidence="11">
    <location>
        <begin position="13"/>
        <end position="76"/>
    </location>
</feature>
<comment type="similarity">
    <text evidence="2 9">Belongs to the MGMT family.</text>
</comment>
<dbReference type="NCBIfam" id="TIGR00589">
    <property type="entry name" value="ogt"/>
    <property type="match status" value="1"/>
</dbReference>
<dbReference type="PANTHER" id="PTHR10815">
    <property type="entry name" value="METHYLATED-DNA--PROTEIN-CYSTEINE METHYLTRANSFERASE"/>
    <property type="match status" value="1"/>
</dbReference>
<dbReference type="InterPro" id="IPR008332">
    <property type="entry name" value="MethylG_MeTrfase_N"/>
</dbReference>
<evidence type="ECO:0000256" key="4">
    <source>
        <dbReference type="ARBA" id="ARBA00022603"/>
    </source>
</evidence>
<dbReference type="KEGG" id="cstr:CBE89_12930"/>
<proteinExistence type="inferred from homology"/>
<keyword evidence="4 9" id="KW-0489">Methyltransferase</keyword>
<keyword evidence="5 9" id="KW-0808">Transferase</keyword>
<accession>A0A2Z2J0R1</accession>
<keyword evidence="6 9" id="KW-0227">DNA damage</keyword>
<dbReference type="GO" id="GO:0006307">
    <property type="term" value="P:DNA alkylation repair"/>
    <property type="evidence" value="ECO:0007669"/>
    <property type="project" value="UniProtKB-UniRule"/>
</dbReference>
<dbReference type="AlphaFoldDB" id="A0A2Z2J0R1"/>
<dbReference type="InterPro" id="IPR036388">
    <property type="entry name" value="WH-like_DNA-bd_sf"/>
</dbReference>
<dbReference type="InterPro" id="IPR001497">
    <property type="entry name" value="MethylDNA_cys_MeTrfase_AS"/>
</dbReference>
<dbReference type="Proteomes" id="UP000250197">
    <property type="component" value="Chromosome"/>
</dbReference>
<comment type="miscellaneous">
    <text evidence="9">This enzyme catalyzes only one turnover and therefore is not strictly catalytic. According to one definition, an enzyme is a biocatalyst that acts repeatedly and over many reaction cycles.</text>
</comment>
<dbReference type="GO" id="GO:0003908">
    <property type="term" value="F:methylated-DNA-[protein]-cysteine S-methyltransferase activity"/>
    <property type="evidence" value="ECO:0007669"/>
    <property type="project" value="UniProtKB-UniRule"/>
</dbReference>
<dbReference type="SUPFAM" id="SSF46767">
    <property type="entry name" value="Methylated DNA-protein cysteine methyltransferase, C-terminal domain"/>
    <property type="match status" value="1"/>
</dbReference>
<dbReference type="EMBL" id="CP021252">
    <property type="protein sequence ID" value="ART22283.1"/>
    <property type="molecule type" value="Genomic_DNA"/>
</dbReference>
<dbReference type="FunFam" id="1.10.10.10:FF:000214">
    <property type="entry name" value="Methylated-DNA--protein-cysteine methyltransferase"/>
    <property type="match status" value="1"/>
</dbReference>
<sequence length="169" mass="18205">MTPPPRLVTFRRVDSPIGQLLLAATERGLVYLAFANEDHDAVLAKLAAVPGDSPVLAQAATELAEYFAGRRRTFAVLVDDRLSTGFRKQVQDLLPRIDYGATQTYKQLAEAAGNPKAVRAVGMACATNPVPIIVPCHRVLRSDGSLGGYRGGVEAKEMLLRLESGALEF</sequence>
<evidence type="ECO:0000256" key="9">
    <source>
        <dbReference type="HAMAP-Rule" id="MF_00772"/>
    </source>
</evidence>
<gene>
    <name evidence="12" type="ORF">CBE89_12930</name>
</gene>
<evidence type="ECO:0000259" key="11">
    <source>
        <dbReference type="Pfam" id="PF02870"/>
    </source>
</evidence>
<evidence type="ECO:0000256" key="3">
    <source>
        <dbReference type="ARBA" id="ARBA00022490"/>
    </source>
</evidence>
<dbReference type="EC" id="2.1.1.63" evidence="9"/>
<comment type="catalytic activity">
    <reaction evidence="1 9">
        <text>a 4-O-methyl-thymidine in DNA + L-cysteinyl-[protein] = a thymidine in DNA + S-methyl-L-cysteinyl-[protein]</text>
        <dbReference type="Rhea" id="RHEA:53428"/>
        <dbReference type="Rhea" id="RHEA-COMP:10131"/>
        <dbReference type="Rhea" id="RHEA-COMP:10132"/>
        <dbReference type="Rhea" id="RHEA-COMP:13555"/>
        <dbReference type="Rhea" id="RHEA-COMP:13556"/>
        <dbReference type="ChEBI" id="CHEBI:29950"/>
        <dbReference type="ChEBI" id="CHEBI:82612"/>
        <dbReference type="ChEBI" id="CHEBI:137386"/>
        <dbReference type="ChEBI" id="CHEBI:137387"/>
        <dbReference type="EC" id="2.1.1.63"/>
    </reaction>
</comment>
<evidence type="ECO:0000256" key="5">
    <source>
        <dbReference type="ARBA" id="ARBA00022679"/>
    </source>
</evidence>
<protein>
    <recommendedName>
        <fullName evidence="9">Methylated-DNA--protein-cysteine methyltransferase</fullName>
        <ecNumber evidence="9">2.1.1.63</ecNumber>
    </recommendedName>
    <alternativeName>
        <fullName evidence="9">6-O-methylguanine-DNA methyltransferase</fullName>
        <shortName evidence="9">MGMT</shortName>
    </alternativeName>
    <alternativeName>
        <fullName evidence="9">O-6-methylguanine-DNA-alkyltransferase</fullName>
    </alternativeName>
</protein>
<dbReference type="PANTHER" id="PTHR10815:SF13">
    <property type="entry name" value="METHYLATED-DNA--PROTEIN-CYSTEINE METHYLTRANSFERASE"/>
    <property type="match status" value="1"/>
</dbReference>
<feature type="domain" description="Methylated-DNA-[protein]-cysteine S-methyltransferase DNA binding" evidence="10">
    <location>
        <begin position="86"/>
        <end position="164"/>
    </location>
</feature>
<evidence type="ECO:0000256" key="6">
    <source>
        <dbReference type="ARBA" id="ARBA00022763"/>
    </source>
</evidence>
<name>A0A2Z2J0R1_CORST</name>
<dbReference type="CDD" id="cd06445">
    <property type="entry name" value="ATase"/>
    <property type="match status" value="1"/>
</dbReference>
<evidence type="ECO:0000256" key="1">
    <source>
        <dbReference type="ARBA" id="ARBA00001286"/>
    </source>
</evidence>
<dbReference type="Gene3D" id="3.30.160.70">
    <property type="entry name" value="Methylated DNA-protein cysteine methyltransferase domain"/>
    <property type="match status" value="1"/>
</dbReference>
<comment type="function">
    <text evidence="9">Involved in the cellular defense against the biological effects of O6-methylguanine (O6-MeG) and O4-methylthymine (O4-MeT) in DNA. Repairs the methylated nucleobase in DNA by stoichiometrically transferring the methyl group to a cysteine residue in the enzyme. This is a suicide reaction: the enzyme is irreversibly inactivated.</text>
</comment>
<keyword evidence="7 9" id="KW-0234">DNA repair</keyword>
<reference evidence="12 13" key="1">
    <citation type="submission" date="2017-05" db="EMBL/GenBank/DDBJ databases">
        <title>Complete genome sequence of Corynebacterium striatum KC-Na-1 isolated from Neophocaena asiaeorientalis in Korea.</title>
        <authorList>
            <person name="Kim J.H."/>
            <person name="Lee K."/>
        </authorList>
    </citation>
    <scope>NUCLEOTIDE SEQUENCE [LARGE SCALE GENOMIC DNA]</scope>
    <source>
        <strain evidence="12 13">KC-Na-01</strain>
    </source>
</reference>
<dbReference type="Pfam" id="PF01035">
    <property type="entry name" value="DNA_binding_1"/>
    <property type="match status" value="1"/>
</dbReference>
<dbReference type="InterPro" id="IPR036217">
    <property type="entry name" value="MethylDNA_cys_MeTrfase_DNAb"/>
</dbReference>
<feature type="active site" description="Nucleophile; methyl group acceptor" evidence="9">
    <location>
        <position position="136"/>
    </location>
</feature>
<dbReference type="SUPFAM" id="SSF53155">
    <property type="entry name" value="Methylated DNA-protein cysteine methyltransferase domain"/>
    <property type="match status" value="1"/>
</dbReference>
<dbReference type="GO" id="GO:0005737">
    <property type="term" value="C:cytoplasm"/>
    <property type="evidence" value="ECO:0007669"/>
    <property type="project" value="UniProtKB-SubCell"/>
</dbReference>
<keyword evidence="3 9" id="KW-0963">Cytoplasm</keyword>
<dbReference type="RefSeq" id="WP_086892262.1">
    <property type="nucleotide sequence ID" value="NZ_CP021252.1"/>
</dbReference>
<evidence type="ECO:0000256" key="8">
    <source>
        <dbReference type="ARBA" id="ARBA00049348"/>
    </source>
</evidence>
<evidence type="ECO:0000256" key="7">
    <source>
        <dbReference type="ARBA" id="ARBA00023204"/>
    </source>
</evidence>
<dbReference type="HAMAP" id="MF_00772">
    <property type="entry name" value="OGT"/>
    <property type="match status" value="1"/>
</dbReference>
<dbReference type="InterPro" id="IPR023546">
    <property type="entry name" value="MGMT"/>
</dbReference>
<evidence type="ECO:0000313" key="12">
    <source>
        <dbReference type="EMBL" id="ART22283.1"/>
    </source>
</evidence>
<evidence type="ECO:0000259" key="10">
    <source>
        <dbReference type="Pfam" id="PF01035"/>
    </source>
</evidence>
<dbReference type="PROSITE" id="PS00374">
    <property type="entry name" value="MGMT"/>
    <property type="match status" value="1"/>
</dbReference>
<organism evidence="12 13">
    <name type="scientific">Corynebacterium striatum</name>
    <dbReference type="NCBI Taxonomy" id="43770"/>
    <lineage>
        <taxon>Bacteria</taxon>
        <taxon>Bacillati</taxon>
        <taxon>Actinomycetota</taxon>
        <taxon>Actinomycetes</taxon>
        <taxon>Mycobacteriales</taxon>
        <taxon>Corynebacteriaceae</taxon>
        <taxon>Corynebacterium</taxon>
    </lineage>
</organism>
<dbReference type="GO" id="GO:0032259">
    <property type="term" value="P:methylation"/>
    <property type="evidence" value="ECO:0007669"/>
    <property type="project" value="UniProtKB-KW"/>
</dbReference>
<evidence type="ECO:0000313" key="13">
    <source>
        <dbReference type="Proteomes" id="UP000250197"/>
    </source>
</evidence>
<evidence type="ECO:0000256" key="2">
    <source>
        <dbReference type="ARBA" id="ARBA00008711"/>
    </source>
</evidence>
<dbReference type="Pfam" id="PF02870">
    <property type="entry name" value="Methyltransf_1N"/>
    <property type="match status" value="1"/>
</dbReference>
<dbReference type="InterPro" id="IPR014048">
    <property type="entry name" value="MethylDNA_cys_MeTrfase_DNA-bd"/>
</dbReference>
<comment type="catalytic activity">
    <reaction evidence="8 9">
        <text>a 6-O-methyl-2'-deoxyguanosine in DNA + L-cysteinyl-[protein] = S-methyl-L-cysteinyl-[protein] + a 2'-deoxyguanosine in DNA</text>
        <dbReference type="Rhea" id="RHEA:24000"/>
        <dbReference type="Rhea" id="RHEA-COMP:10131"/>
        <dbReference type="Rhea" id="RHEA-COMP:10132"/>
        <dbReference type="Rhea" id="RHEA-COMP:11367"/>
        <dbReference type="Rhea" id="RHEA-COMP:11368"/>
        <dbReference type="ChEBI" id="CHEBI:29950"/>
        <dbReference type="ChEBI" id="CHEBI:82612"/>
        <dbReference type="ChEBI" id="CHEBI:85445"/>
        <dbReference type="ChEBI" id="CHEBI:85448"/>
        <dbReference type="EC" id="2.1.1.63"/>
    </reaction>
</comment>
<dbReference type="InterPro" id="IPR036631">
    <property type="entry name" value="MGMT_N_sf"/>
</dbReference>
<comment type="subcellular location">
    <subcellularLocation>
        <location evidence="9">Cytoplasm</location>
    </subcellularLocation>
</comment>
<dbReference type="Gene3D" id="1.10.10.10">
    <property type="entry name" value="Winged helix-like DNA-binding domain superfamily/Winged helix DNA-binding domain"/>
    <property type="match status" value="1"/>
</dbReference>